<dbReference type="PANTHER" id="PTHR15528">
    <property type="entry name" value="PEROXISOME PROLIFERATOR ACTIVATED RECEPTOR GAMMA COACTIVATOR 1 PGC-1 -RELATED"/>
    <property type="match status" value="1"/>
</dbReference>
<evidence type="ECO:0000256" key="5">
    <source>
        <dbReference type="ARBA" id="ARBA00023163"/>
    </source>
</evidence>
<feature type="compositionally biased region" description="Polar residues" evidence="7">
    <location>
        <begin position="1246"/>
        <end position="1260"/>
    </location>
</feature>
<dbReference type="PANTHER" id="PTHR15528:SF11">
    <property type="entry name" value="FI18188P1"/>
    <property type="match status" value="1"/>
</dbReference>
<dbReference type="InterPro" id="IPR036322">
    <property type="entry name" value="WD40_repeat_dom_sf"/>
</dbReference>
<feature type="compositionally biased region" description="Polar residues" evidence="7">
    <location>
        <begin position="1334"/>
        <end position="1343"/>
    </location>
</feature>
<feature type="region of interest" description="Disordered" evidence="7">
    <location>
        <begin position="882"/>
        <end position="1544"/>
    </location>
</feature>
<evidence type="ECO:0000256" key="6">
    <source>
        <dbReference type="ARBA" id="ARBA00023242"/>
    </source>
</evidence>
<dbReference type="InterPro" id="IPR034605">
    <property type="entry name" value="PGC-1"/>
</dbReference>
<feature type="compositionally biased region" description="Basic and acidic residues" evidence="7">
    <location>
        <begin position="470"/>
        <end position="479"/>
    </location>
</feature>
<dbReference type="eggNOG" id="KOG4551">
    <property type="taxonomic scope" value="Eukaryota"/>
</dbReference>
<feature type="compositionally biased region" description="Basic and acidic residues" evidence="7">
    <location>
        <begin position="1110"/>
        <end position="1119"/>
    </location>
</feature>
<dbReference type="FunFam" id="2.130.10.10:FF:000577">
    <property type="entry name" value="WD domain G-beta repeat protein"/>
    <property type="match status" value="1"/>
</dbReference>
<dbReference type="Gene3D" id="2.130.10.10">
    <property type="entry name" value="YVTN repeat-like/Quinoprotein amine dehydrogenase"/>
    <property type="match status" value="1"/>
</dbReference>
<accession>G2RHX5</accession>
<feature type="compositionally biased region" description="Basic residues" evidence="7">
    <location>
        <begin position="1613"/>
        <end position="1624"/>
    </location>
</feature>
<dbReference type="EMBL" id="CP003014">
    <property type="protein sequence ID" value="AEO71437.1"/>
    <property type="molecule type" value="Genomic_DNA"/>
</dbReference>
<feature type="compositionally biased region" description="Polar residues" evidence="7">
    <location>
        <begin position="459"/>
        <end position="469"/>
    </location>
</feature>
<feature type="compositionally biased region" description="Low complexity" evidence="7">
    <location>
        <begin position="1804"/>
        <end position="1813"/>
    </location>
</feature>
<dbReference type="GO" id="GO:0045944">
    <property type="term" value="P:positive regulation of transcription by RNA polymerase II"/>
    <property type="evidence" value="ECO:0007669"/>
    <property type="project" value="TreeGrafter"/>
</dbReference>
<keyword evidence="12" id="KW-1185">Reference proteome</keyword>
<dbReference type="GO" id="GO:0003712">
    <property type="term" value="F:transcription coregulator activity"/>
    <property type="evidence" value="ECO:0007669"/>
    <property type="project" value="InterPro"/>
</dbReference>
<feature type="region of interest" description="Disordered" evidence="7">
    <location>
        <begin position="818"/>
        <end position="843"/>
    </location>
</feature>
<feature type="compositionally biased region" description="Low complexity" evidence="7">
    <location>
        <begin position="1146"/>
        <end position="1165"/>
    </location>
</feature>
<keyword evidence="3" id="KW-0694">RNA-binding</keyword>
<feature type="compositionally biased region" description="Low complexity" evidence="7">
    <location>
        <begin position="1631"/>
        <end position="1642"/>
    </location>
</feature>
<feature type="compositionally biased region" description="Low complexity" evidence="7">
    <location>
        <begin position="422"/>
        <end position="436"/>
    </location>
</feature>
<feature type="compositionally biased region" description="Low complexity" evidence="7">
    <location>
        <begin position="968"/>
        <end position="982"/>
    </location>
</feature>
<feature type="compositionally biased region" description="Pro residues" evidence="7">
    <location>
        <begin position="1818"/>
        <end position="1827"/>
    </location>
</feature>
<evidence type="ECO:0000259" key="9">
    <source>
        <dbReference type="Pfam" id="PF10181"/>
    </source>
</evidence>
<feature type="region of interest" description="Disordered" evidence="7">
    <location>
        <begin position="1710"/>
        <end position="1735"/>
    </location>
</feature>
<keyword evidence="2" id="KW-0597">Phosphoprotein</keyword>
<feature type="region of interest" description="Disordered" evidence="7">
    <location>
        <begin position="1804"/>
        <end position="1827"/>
    </location>
</feature>
<keyword evidence="8" id="KW-0472">Membrane</keyword>
<proteinExistence type="predicted"/>
<dbReference type="GO" id="GO:0005634">
    <property type="term" value="C:nucleus"/>
    <property type="evidence" value="ECO:0007669"/>
    <property type="project" value="UniProtKB-SubCell"/>
</dbReference>
<dbReference type="InterPro" id="IPR015943">
    <property type="entry name" value="WD40/YVTN_repeat-like_dom_sf"/>
</dbReference>
<feature type="region of interest" description="Disordered" evidence="7">
    <location>
        <begin position="356"/>
        <end position="440"/>
    </location>
</feature>
<feature type="compositionally biased region" description="Polar residues" evidence="7">
    <location>
        <begin position="1210"/>
        <end position="1238"/>
    </location>
</feature>
<dbReference type="GeneID" id="11523004"/>
<dbReference type="HOGENOM" id="CLU_000799_1_1_1"/>
<dbReference type="Pfam" id="PF23774">
    <property type="entry name" value="TPR_GEMI5"/>
    <property type="match status" value="1"/>
</dbReference>
<dbReference type="Pfam" id="PF10181">
    <property type="entry name" value="PIG-H"/>
    <property type="match status" value="1"/>
</dbReference>
<dbReference type="RefSeq" id="XP_003657773.1">
    <property type="nucleotide sequence ID" value="XM_003657725.1"/>
</dbReference>
<gene>
    <name evidence="11" type="ORF">THITE_2097720</name>
</gene>
<feature type="compositionally biased region" description="Basic and acidic residues" evidence="7">
    <location>
        <begin position="995"/>
        <end position="1007"/>
    </location>
</feature>
<dbReference type="SUPFAM" id="SSF50978">
    <property type="entry name" value="WD40 repeat-like"/>
    <property type="match status" value="1"/>
</dbReference>
<keyword evidence="4" id="KW-0805">Transcription regulation</keyword>
<keyword evidence="6" id="KW-0539">Nucleus</keyword>
<feature type="compositionally biased region" description="Pro residues" evidence="7">
    <location>
        <begin position="1501"/>
        <end position="1511"/>
    </location>
</feature>
<keyword evidence="8" id="KW-1133">Transmembrane helix</keyword>
<feature type="compositionally biased region" description="Low complexity" evidence="7">
    <location>
        <begin position="480"/>
        <end position="490"/>
    </location>
</feature>
<evidence type="ECO:0000256" key="1">
    <source>
        <dbReference type="ARBA" id="ARBA00004123"/>
    </source>
</evidence>
<dbReference type="InterPro" id="IPR019328">
    <property type="entry name" value="PIGH-H_dom"/>
</dbReference>
<feature type="compositionally biased region" description="Basic and acidic residues" evidence="7">
    <location>
        <begin position="1015"/>
        <end position="1041"/>
    </location>
</feature>
<reference evidence="11 12" key="1">
    <citation type="journal article" date="2011" name="Nat. Biotechnol.">
        <title>Comparative genomic analysis of the thermophilic biomass-degrading fungi Myceliophthora thermophila and Thielavia terrestris.</title>
        <authorList>
            <person name="Berka R.M."/>
            <person name="Grigoriev I.V."/>
            <person name="Otillar R."/>
            <person name="Salamov A."/>
            <person name="Grimwood J."/>
            <person name="Reid I."/>
            <person name="Ishmael N."/>
            <person name="John T."/>
            <person name="Darmond C."/>
            <person name="Moisan M.-C."/>
            <person name="Henrissat B."/>
            <person name="Coutinho P.M."/>
            <person name="Lombard V."/>
            <person name="Natvig D.O."/>
            <person name="Lindquist E."/>
            <person name="Schmutz J."/>
            <person name="Lucas S."/>
            <person name="Harris P."/>
            <person name="Powlowski J."/>
            <person name="Bellemare A."/>
            <person name="Taylor D."/>
            <person name="Butler G."/>
            <person name="de Vries R.P."/>
            <person name="Allijn I.E."/>
            <person name="van den Brink J."/>
            <person name="Ushinsky S."/>
            <person name="Storms R."/>
            <person name="Powell A.J."/>
            <person name="Paulsen I.T."/>
            <person name="Elbourne L.D.H."/>
            <person name="Baker S.E."/>
            <person name="Magnuson J."/>
            <person name="LaBoissiere S."/>
            <person name="Clutterbuck A.J."/>
            <person name="Martinez D."/>
            <person name="Wogulis M."/>
            <person name="de Leon A.L."/>
            <person name="Rey M.W."/>
            <person name="Tsang A."/>
        </authorList>
    </citation>
    <scope>NUCLEOTIDE SEQUENCE [LARGE SCALE GENOMIC DNA]</scope>
    <source>
        <strain evidence="12">ATCC 38088 / NRRL 8126</strain>
    </source>
</reference>
<evidence type="ECO:0000259" key="10">
    <source>
        <dbReference type="Pfam" id="PF23774"/>
    </source>
</evidence>
<feature type="compositionally biased region" description="Low complexity" evidence="7">
    <location>
        <begin position="1559"/>
        <end position="1585"/>
    </location>
</feature>
<dbReference type="GO" id="GO:0003723">
    <property type="term" value="F:RNA binding"/>
    <property type="evidence" value="ECO:0007669"/>
    <property type="project" value="UniProtKB-KW"/>
</dbReference>
<dbReference type="OrthoDB" id="7326421at2759"/>
<feature type="compositionally biased region" description="Basic and acidic residues" evidence="7">
    <location>
        <begin position="1073"/>
        <end position="1097"/>
    </location>
</feature>
<dbReference type="STRING" id="578455.G2RHX5"/>
<name>G2RHX5_THETT</name>
<dbReference type="Proteomes" id="UP000008181">
    <property type="component" value="Chromosome 6"/>
</dbReference>
<evidence type="ECO:0000313" key="11">
    <source>
        <dbReference type="EMBL" id="AEO71437.1"/>
    </source>
</evidence>
<feature type="transmembrane region" description="Helical" evidence="8">
    <location>
        <begin position="1773"/>
        <end position="1793"/>
    </location>
</feature>
<feature type="compositionally biased region" description="Pro residues" evidence="7">
    <location>
        <begin position="1521"/>
        <end position="1530"/>
    </location>
</feature>
<feature type="compositionally biased region" description="Low complexity" evidence="7">
    <location>
        <begin position="1120"/>
        <end position="1129"/>
    </location>
</feature>
<feature type="compositionally biased region" description="Low complexity" evidence="7">
    <location>
        <begin position="1713"/>
        <end position="1734"/>
    </location>
</feature>
<dbReference type="KEGG" id="ttt:THITE_2097720"/>
<feature type="domain" description="Phosphatidylinositol N-acetylglucosaminyltransferase subunit H conserved" evidence="9">
    <location>
        <begin position="1892"/>
        <end position="1968"/>
    </location>
</feature>
<feature type="compositionally biased region" description="Polar residues" evidence="7">
    <location>
        <begin position="373"/>
        <end position="386"/>
    </location>
</feature>
<feature type="region of interest" description="Disordered" evidence="7">
    <location>
        <begin position="459"/>
        <end position="509"/>
    </location>
</feature>
<feature type="compositionally biased region" description="Basic and acidic residues" evidence="7">
    <location>
        <begin position="1264"/>
        <end position="1286"/>
    </location>
</feature>
<evidence type="ECO:0000256" key="8">
    <source>
        <dbReference type="SAM" id="Phobius"/>
    </source>
</evidence>
<feature type="compositionally biased region" description="Basic residues" evidence="7">
    <location>
        <begin position="983"/>
        <end position="992"/>
    </location>
</feature>
<feature type="compositionally biased region" description="Basic residues" evidence="7">
    <location>
        <begin position="491"/>
        <end position="501"/>
    </location>
</feature>
<keyword evidence="5" id="KW-0804">Transcription</keyword>
<protein>
    <submittedName>
        <fullName evidence="11">Uncharacterized protein</fullName>
    </submittedName>
</protein>
<feature type="compositionally biased region" description="Basic and acidic residues" evidence="7">
    <location>
        <begin position="1181"/>
        <end position="1190"/>
    </location>
</feature>
<keyword evidence="8" id="KW-0812">Transmembrane</keyword>
<sequence>MSATGHHTSRSRASSSTAAREKGRLAHVHGYAMAPPSTTTVTRYFEPCAATASMFLYAQGTSVVCCHHDTLAIERRFARHSEEVQLLAVDNHSDIGAGRLVVSYDAGQTAIVWDLLTGDEVARFASYENLTCAAWMRNGNVAFGNTQGNVILFEPTTSEHLSSRTLDQIAITALSPAADCRTFAIGYQNGSLLIATLQPRFTILHNLTTSRGPSPIVTLSWHASSSRSKSDMLAVQTNDGDLRVWSVSKAYNSDDPAKVVRILKRTENYLTGPNWMGWSKNGRIIQYSESETISWDVRTKHVTYDTIPTLETIRGLAVYGPGATLFTLGANNTVQQFDLNAPAMMVANVQHPANLLPPSPPISLESEDKGQAGNVSESEPQVQITFRPTELSEPESDRRSPLARYLQSESDTEPYRPNTPGSNVTRSSVSISSSTSQTAPVRYPASVISRGLTENTYISAGSSLRSSQAQHRERRERETMSTTSSLSMGSSHHRSVHKPSRLRHEVPRSPEDSRVVDLFKFTRSRLADVPYKAPYSTDHSRLTNDDLRRQMLSTIFGWHKDVDDLIRDEMSRHPLGSTNRILLAKWLGDISTDIMAVGSANMTSSDWMLLALSGIGGQSSQHKLGRAYVQRLLENGDVHAAVTILVGLGDHNDAIEIYVSHKKYMEALLLTCLFFPAAWERQEQIIKKWGEWAVQHGQQQLAIRCFACTTQESTEPWTSPSAQQLNFPSIAQTVPELASPPLSPPVVNQGPQRNVAKSSALKLITSFGDAQAKSKFLGNTDDGRTPIAVGATPILESALSPGGADPTTAILRGNRSQFNTPASARPAHGFGRPRLPSIGEAPDSGQRELLTAVTKPAQDPYSNTFEPMESLDSAIKNMELTRPNTASPRLMKDPVVKGHPPPSPSPALAEALMNDGRRRNGSRSRIPEGVDLSLPSFKDSLPDDLTSPEPSAHSSVRYHWPSRRRGPGSVASSVTSAASSVARSHRGHHHGQGKSLDDYIHSLDTARSRQQARGSSRDGRHGRDNSQSRKDNRERSRERGRAAARGFTPKGGKRSPKSPVPMSPEDLINLSTPREDFEHLRRSDGRGKIISVPHDELEPSSQPSTVKKVAYADRDDSRPRGSSRTASRARSPDKRNAPLALDLRGRSASRGPPSTRSPSSPQPMSARLQQHQYASDDEEDYRQAVEAQERFRRRNNRSASRASRGEGPTSPVSVRSAAWSTRSEGVRRTASQAGTDGSSRPKIGAPTQTPAPMQLVTDSSGDLKVIKDERQLKKEAAARELEERRKSLARRPSAPPIMHPDEISAAPTSRTPPSLMELPSTTYVPPGKEGRPSRSASVDSTAGRSMYANRDGPRIGLPATPRAMRLVMESEAGRRNVPIPPIPAPSRHDSPGRQSPPKKTAEEEPQTDDIPMILPSTVYTPPPAANSRLAAQIGRSSSAPPQDLVQPHGHSHHGHSRAPSAANSLTQGRRPSHDANAFSSWRPSHDANAFSSRRPSHDAAIPPPPPPPVPPMLKELQHLAQPPPPPPAPLPHHAAGPKPVVYGGSSGLIEIVMDDDQQHQQPQQQEQQQQQQQQQQEHSPSQSQQHPPPLSISIPTSEATVPILSPPDPRQPPYHHHATHHTRGRSSVDITTTATATAPTNGAGIGGRLSRATERMRSASRSRAPGAGAGVGAGGGPAVQVQTQVFQQVQAQVAEQEGRNEFRTGLHQTSELQQQATAGNGTTTHHKQQQQQQQPAIATMLVTAPRLYIRRPSPTTAEFTVTTCPPLTLRLRLLLAALFLLRLLVLTTAILVLHARFFLQQSAPSPSSSSSPHSHSHSPPPPSPPPQFLALLRAGDIPSLLTTLLQALHQSPLGRATSAVQRALPLPDWAATALALAAGWAACCARVHTTESVLVLRGLGVQTSWMGGGGGWLGWVLGWIMGWGGGTRFIPTEKIRDVLINEAFRGWEVRYYLVVVVEGEEDVVVLFPGLLPRRKIVEAVWRGMRGCLFEEDGEEGEEDGGKG</sequence>
<evidence type="ECO:0000313" key="12">
    <source>
        <dbReference type="Proteomes" id="UP000008181"/>
    </source>
</evidence>
<feature type="domain" description="Gem-associated protein 5 TPR" evidence="10">
    <location>
        <begin position="555"/>
        <end position="707"/>
    </location>
</feature>
<dbReference type="InterPro" id="IPR056421">
    <property type="entry name" value="TPR_GEMI5"/>
</dbReference>
<evidence type="ECO:0000256" key="2">
    <source>
        <dbReference type="ARBA" id="ARBA00022553"/>
    </source>
</evidence>
<organism evidence="11 12">
    <name type="scientific">Thermothielavioides terrestris (strain ATCC 38088 / NRRL 8126)</name>
    <name type="common">Thielavia terrestris</name>
    <dbReference type="NCBI Taxonomy" id="578455"/>
    <lineage>
        <taxon>Eukaryota</taxon>
        <taxon>Fungi</taxon>
        <taxon>Dikarya</taxon>
        <taxon>Ascomycota</taxon>
        <taxon>Pezizomycotina</taxon>
        <taxon>Sordariomycetes</taxon>
        <taxon>Sordariomycetidae</taxon>
        <taxon>Sordariales</taxon>
        <taxon>Chaetomiaceae</taxon>
        <taxon>Thermothielavioides</taxon>
        <taxon>Thermothielavioides terrestris</taxon>
    </lineage>
</organism>
<evidence type="ECO:0000256" key="4">
    <source>
        <dbReference type="ARBA" id="ARBA00023015"/>
    </source>
</evidence>
<evidence type="ECO:0000256" key="7">
    <source>
        <dbReference type="SAM" id="MobiDB-lite"/>
    </source>
</evidence>
<comment type="subcellular location">
    <subcellularLocation>
        <location evidence="1">Nucleus</location>
    </subcellularLocation>
</comment>
<evidence type="ECO:0000256" key="3">
    <source>
        <dbReference type="ARBA" id="ARBA00022884"/>
    </source>
</evidence>
<feature type="region of interest" description="Disordered" evidence="7">
    <location>
        <begin position="1556"/>
        <end position="1675"/>
    </location>
</feature>